<reference evidence="1" key="1">
    <citation type="journal article" date="2021" name="Nat. Commun.">
        <title>Genetic determinants of endophytism in the Arabidopsis root mycobiome.</title>
        <authorList>
            <person name="Mesny F."/>
            <person name="Miyauchi S."/>
            <person name="Thiergart T."/>
            <person name="Pickel B."/>
            <person name="Atanasova L."/>
            <person name="Karlsson M."/>
            <person name="Huettel B."/>
            <person name="Barry K.W."/>
            <person name="Haridas S."/>
            <person name="Chen C."/>
            <person name="Bauer D."/>
            <person name="Andreopoulos W."/>
            <person name="Pangilinan J."/>
            <person name="LaButti K."/>
            <person name="Riley R."/>
            <person name="Lipzen A."/>
            <person name="Clum A."/>
            <person name="Drula E."/>
            <person name="Henrissat B."/>
            <person name="Kohler A."/>
            <person name="Grigoriev I.V."/>
            <person name="Martin F.M."/>
            <person name="Hacquard S."/>
        </authorList>
    </citation>
    <scope>NUCLEOTIDE SEQUENCE</scope>
    <source>
        <strain evidence="1">MPI-CAGE-AT-0147</strain>
    </source>
</reference>
<accession>A0A9P9E4W3</accession>
<dbReference type="OrthoDB" id="2963168at2759"/>
<dbReference type="InterPro" id="IPR029058">
    <property type="entry name" value="AB_hydrolase_fold"/>
</dbReference>
<proteinExistence type="predicted"/>
<gene>
    <name evidence="1" type="ORF">EDB81DRAFT_763622</name>
</gene>
<evidence type="ECO:0008006" key="3">
    <source>
        <dbReference type="Google" id="ProtNLM"/>
    </source>
</evidence>
<name>A0A9P9E4W3_9HYPO</name>
<dbReference type="Proteomes" id="UP000738349">
    <property type="component" value="Unassembled WGS sequence"/>
</dbReference>
<protein>
    <recommendedName>
        <fullName evidence="3">Alpha/beta hydrolase fold-3 domain-containing protein</fullName>
    </recommendedName>
</protein>
<sequence>MENLDEVLHDLKTAAKTGQPIVGYAIPEDEHNKRMGWITALHEAAIYPDILCGTPGLSSLIRNDGLQSLPYEVRQFFRLDFGLDLGFPPTAFLHGDKDSCVDVAQSILAAEKLREAGVKTCLEVVPGKEHGFDVIEVAPDANFEAKGESSVLAVHLKSILHFLGQIVNQ</sequence>
<dbReference type="SUPFAM" id="SSF53474">
    <property type="entry name" value="alpha/beta-Hydrolases"/>
    <property type="match status" value="1"/>
</dbReference>
<dbReference type="AlphaFoldDB" id="A0A9P9E4W3"/>
<evidence type="ECO:0000313" key="1">
    <source>
        <dbReference type="EMBL" id="KAH7130958.1"/>
    </source>
</evidence>
<dbReference type="Gene3D" id="3.40.50.1820">
    <property type="entry name" value="alpha/beta hydrolase"/>
    <property type="match status" value="1"/>
</dbReference>
<evidence type="ECO:0000313" key="2">
    <source>
        <dbReference type="Proteomes" id="UP000738349"/>
    </source>
</evidence>
<comment type="caution">
    <text evidence="1">The sequence shown here is derived from an EMBL/GenBank/DDBJ whole genome shotgun (WGS) entry which is preliminary data.</text>
</comment>
<keyword evidence="2" id="KW-1185">Reference proteome</keyword>
<dbReference type="EMBL" id="JAGMUV010000017">
    <property type="protein sequence ID" value="KAH7130958.1"/>
    <property type="molecule type" value="Genomic_DNA"/>
</dbReference>
<organism evidence="1 2">
    <name type="scientific">Dactylonectria macrodidyma</name>
    <dbReference type="NCBI Taxonomy" id="307937"/>
    <lineage>
        <taxon>Eukaryota</taxon>
        <taxon>Fungi</taxon>
        <taxon>Dikarya</taxon>
        <taxon>Ascomycota</taxon>
        <taxon>Pezizomycotina</taxon>
        <taxon>Sordariomycetes</taxon>
        <taxon>Hypocreomycetidae</taxon>
        <taxon>Hypocreales</taxon>
        <taxon>Nectriaceae</taxon>
        <taxon>Dactylonectria</taxon>
    </lineage>
</organism>